<evidence type="ECO:0000313" key="1">
    <source>
        <dbReference type="EMBL" id="KAI8023172.1"/>
    </source>
</evidence>
<sequence length="289" mass="32975">MDNFTPQVLYTILLPLATLALYFLRRQPPLPAAAPPPSPPWLPIIGHLHLLTVKPHHSLAQLAHKLGPIIHLQVGRVNTVVISSAQLAQLVLETHDHVFASRPPLLAAQYLSFGFSDVTFSPYGAYWRQARKIYVTELLSSKRVSSFELVRDVEVNRLISSVPTRTGVATNMSELFFNLANDILCRIAFGKRFMGESRGEERQKPDLATILTERQSLLAGFCIGNFFPEWAWVNSVSGMKRRLKKNLEELREVCDEIISEHVKKRERERVIYKISWRCCLGFKKEMTLR</sequence>
<proteinExistence type="predicted"/>
<evidence type="ECO:0000313" key="2">
    <source>
        <dbReference type="Proteomes" id="UP001060215"/>
    </source>
</evidence>
<protein>
    <submittedName>
        <fullName evidence="1">Tryptamine 5-hydroxylase</fullName>
    </submittedName>
</protein>
<keyword evidence="2" id="KW-1185">Reference proteome</keyword>
<accession>A0ACC0IEE0</accession>
<dbReference type="EMBL" id="CM045763">
    <property type="protein sequence ID" value="KAI8023172.1"/>
    <property type="molecule type" value="Genomic_DNA"/>
</dbReference>
<comment type="caution">
    <text evidence="1">The sequence shown here is derived from an EMBL/GenBank/DDBJ whole genome shotgun (WGS) entry which is preliminary data.</text>
</comment>
<organism evidence="1 2">
    <name type="scientific">Camellia lanceoleosa</name>
    <dbReference type="NCBI Taxonomy" id="1840588"/>
    <lineage>
        <taxon>Eukaryota</taxon>
        <taxon>Viridiplantae</taxon>
        <taxon>Streptophyta</taxon>
        <taxon>Embryophyta</taxon>
        <taxon>Tracheophyta</taxon>
        <taxon>Spermatophyta</taxon>
        <taxon>Magnoliopsida</taxon>
        <taxon>eudicotyledons</taxon>
        <taxon>Gunneridae</taxon>
        <taxon>Pentapetalae</taxon>
        <taxon>asterids</taxon>
        <taxon>Ericales</taxon>
        <taxon>Theaceae</taxon>
        <taxon>Camellia</taxon>
    </lineage>
</organism>
<reference evidence="1 2" key="1">
    <citation type="journal article" date="2022" name="Plant J.">
        <title>Chromosome-level genome of Camellia lanceoleosa provides a valuable resource for understanding genome evolution and self-incompatibility.</title>
        <authorList>
            <person name="Gong W."/>
            <person name="Xiao S."/>
            <person name="Wang L."/>
            <person name="Liao Z."/>
            <person name="Chang Y."/>
            <person name="Mo W."/>
            <person name="Hu G."/>
            <person name="Li W."/>
            <person name="Zhao G."/>
            <person name="Zhu H."/>
            <person name="Hu X."/>
            <person name="Ji K."/>
            <person name="Xiang X."/>
            <person name="Song Q."/>
            <person name="Yuan D."/>
            <person name="Jin S."/>
            <person name="Zhang L."/>
        </authorList>
    </citation>
    <scope>NUCLEOTIDE SEQUENCE [LARGE SCALE GENOMIC DNA]</scope>
    <source>
        <strain evidence="1">SQ_2022a</strain>
    </source>
</reference>
<dbReference type="Proteomes" id="UP001060215">
    <property type="component" value="Chromosome 6"/>
</dbReference>
<gene>
    <name evidence="1" type="ORF">LOK49_LG03G00166</name>
</gene>
<name>A0ACC0IEE0_9ERIC</name>